<dbReference type="OrthoDB" id="9770043at2"/>
<sequence length="399" mass="42459">MHPLPSLSVVALTFTILPLMAAAQSFSYGPRNTDFPPAFPEQTRAPLIDSGVALKVETLASGLERPWGIATLPDGEGWLVTERVGRLRYISPNGILSDPIAGVPDVLAQGQGGLLDVVLAPDFNETNIIVITYAKPIEGGSVTAAAKMTLSDDMSAVSDVTDIFVQSPASPTTKQYGSRVVVLPDGNLAITVGERSSDKERVYAQDLDKTYGKVVRVTMDGDAVDGNPFIGQAGAIDTIWSYGHRNIQGAALDADGTLWTVEHGPKGGDELNRPEAGLNYGWPVISYGERYSGGPIGSGAAVAEGMEQPVYFWDPVIAPGGMTFHSGEAFGDWNGDILIASLNPGGLVRLSLENGLVVEEERLLRDLGRVRDVDVQPDGSFIVLTDRDDGEVLRITPDE</sequence>
<dbReference type="RefSeq" id="WP_092762181.1">
    <property type="nucleotide sequence ID" value="NZ_FNZQ01000003.1"/>
</dbReference>
<dbReference type="SUPFAM" id="SSF50952">
    <property type="entry name" value="Soluble quinoprotein glucose dehydrogenase"/>
    <property type="match status" value="1"/>
</dbReference>
<feature type="domain" description="Glucose/Sorbosone dehydrogenase" evidence="1">
    <location>
        <begin position="63"/>
        <end position="394"/>
    </location>
</feature>
<protein>
    <submittedName>
        <fullName evidence="2">Glucose/arabinose dehydrogenase, beta-propeller fold</fullName>
    </submittedName>
</protein>
<dbReference type="InterPro" id="IPR011042">
    <property type="entry name" value="6-blade_b-propeller_TolB-like"/>
</dbReference>
<dbReference type="PANTHER" id="PTHR19328">
    <property type="entry name" value="HEDGEHOG-INTERACTING PROTEIN"/>
    <property type="match status" value="1"/>
</dbReference>
<dbReference type="InterPro" id="IPR012938">
    <property type="entry name" value="Glc/Sorbosone_DH"/>
</dbReference>
<dbReference type="Proteomes" id="UP000199283">
    <property type="component" value="Unassembled WGS sequence"/>
</dbReference>
<dbReference type="PANTHER" id="PTHR19328:SF75">
    <property type="entry name" value="ALDOSE SUGAR DEHYDROGENASE YLII"/>
    <property type="match status" value="1"/>
</dbReference>
<dbReference type="Pfam" id="PF07995">
    <property type="entry name" value="GSDH"/>
    <property type="match status" value="1"/>
</dbReference>
<evidence type="ECO:0000259" key="1">
    <source>
        <dbReference type="Pfam" id="PF07995"/>
    </source>
</evidence>
<evidence type="ECO:0000313" key="3">
    <source>
        <dbReference type="Proteomes" id="UP000199283"/>
    </source>
</evidence>
<dbReference type="AlphaFoldDB" id="A0A1H7MEB2"/>
<keyword evidence="3" id="KW-1185">Reference proteome</keyword>
<name>A0A1H7MEB2_9RHOB</name>
<organism evidence="2 3">
    <name type="scientific">Jannaschia helgolandensis</name>
    <dbReference type="NCBI Taxonomy" id="188906"/>
    <lineage>
        <taxon>Bacteria</taxon>
        <taxon>Pseudomonadati</taxon>
        <taxon>Pseudomonadota</taxon>
        <taxon>Alphaproteobacteria</taxon>
        <taxon>Rhodobacterales</taxon>
        <taxon>Roseobacteraceae</taxon>
        <taxon>Jannaschia</taxon>
    </lineage>
</organism>
<accession>A0A1H7MEB2</accession>
<dbReference type="Gene3D" id="2.120.10.30">
    <property type="entry name" value="TolB, C-terminal domain"/>
    <property type="match status" value="1"/>
</dbReference>
<evidence type="ECO:0000313" key="2">
    <source>
        <dbReference type="EMBL" id="SEL09670.1"/>
    </source>
</evidence>
<gene>
    <name evidence="2" type="ORF">SAMN04488526_1906</name>
</gene>
<reference evidence="2 3" key="1">
    <citation type="submission" date="2016-10" db="EMBL/GenBank/DDBJ databases">
        <authorList>
            <person name="de Groot N.N."/>
        </authorList>
    </citation>
    <scope>NUCLEOTIDE SEQUENCE [LARGE SCALE GENOMIC DNA]</scope>
    <source>
        <strain evidence="2 3">DSM 14858</strain>
    </source>
</reference>
<dbReference type="STRING" id="188906.SAMN04488526_1906"/>
<dbReference type="EMBL" id="FNZQ01000003">
    <property type="protein sequence ID" value="SEL09670.1"/>
    <property type="molecule type" value="Genomic_DNA"/>
</dbReference>
<dbReference type="InterPro" id="IPR011041">
    <property type="entry name" value="Quinoprot_gluc/sorb_DH_b-prop"/>
</dbReference>
<proteinExistence type="predicted"/>